<keyword evidence="9 12" id="KW-0804">Transcription</keyword>
<keyword evidence="17" id="KW-1185">Reference proteome</keyword>
<keyword evidence="8 12" id="KW-0238">DNA-binding</keyword>
<dbReference type="GO" id="GO:0004252">
    <property type="term" value="F:serine-type endopeptidase activity"/>
    <property type="evidence" value="ECO:0007669"/>
    <property type="project" value="UniProtKB-EC"/>
</dbReference>
<dbReference type="HAMAP" id="MF_00015">
    <property type="entry name" value="LexA"/>
    <property type="match status" value="1"/>
</dbReference>
<evidence type="ECO:0000256" key="1">
    <source>
        <dbReference type="ARBA" id="ARBA00007484"/>
    </source>
</evidence>
<comment type="caution">
    <text evidence="16">The sequence shown here is derived from an EMBL/GenBank/DDBJ whole genome shotgun (WGS) entry which is preliminary data.</text>
</comment>
<evidence type="ECO:0000259" key="14">
    <source>
        <dbReference type="Pfam" id="PF00717"/>
    </source>
</evidence>
<evidence type="ECO:0000256" key="6">
    <source>
        <dbReference type="ARBA" id="ARBA00022813"/>
    </source>
</evidence>
<protein>
    <recommendedName>
        <fullName evidence="12">LexA repressor</fullName>
        <ecNumber evidence="12">3.4.21.88</ecNumber>
    </recommendedName>
</protein>
<dbReference type="Gene3D" id="2.10.109.10">
    <property type="entry name" value="Umud Fragment, subunit A"/>
    <property type="match status" value="1"/>
</dbReference>
<evidence type="ECO:0000256" key="9">
    <source>
        <dbReference type="ARBA" id="ARBA00023163"/>
    </source>
</evidence>
<evidence type="ECO:0000256" key="13">
    <source>
        <dbReference type="RuleBase" id="RU003991"/>
    </source>
</evidence>
<dbReference type="InterPro" id="IPR039418">
    <property type="entry name" value="LexA-like"/>
</dbReference>
<sequence>MAEKISKKQQMILDYLKDEVSKKGYPPSVREVCTAVGLKSTSTVHAHLTKLETLGYIRRDPTKPRAIEILGLEPAPVSNVINMARDTQFVPIIGEITAGEPILAVESFDETFPLPSDYIDDGDYFMLKIKGESMVEAGIFDRDLVLVRQQNQANSGDIVVALIDESATVKTFYKEENRIRLQPENTSMSPIYLDDVQILGKVKGVFRKM</sequence>
<dbReference type="InterPro" id="IPR006197">
    <property type="entry name" value="Peptidase_S24_LexA"/>
</dbReference>
<dbReference type="Pfam" id="PF01726">
    <property type="entry name" value="LexA_DNA_bind"/>
    <property type="match status" value="1"/>
</dbReference>
<evidence type="ECO:0000256" key="5">
    <source>
        <dbReference type="ARBA" id="ARBA00022801"/>
    </source>
</evidence>
<evidence type="ECO:0000256" key="11">
    <source>
        <dbReference type="ARBA" id="ARBA00023236"/>
    </source>
</evidence>
<reference evidence="16 17" key="1">
    <citation type="submission" date="2021-01" db="EMBL/GenBank/DDBJ databases">
        <title>Genomic Encyclopedia of Type Strains, Phase IV (KMG-IV): sequencing the most valuable type-strain genomes for metagenomic binning, comparative biology and taxonomic classification.</title>
        <authorList>
            <person name="Goeker M."/>
        </authorList>
    </citation>
    <scope>NUCLEOTIDE SEQUENCE [LARGE SCALE GENOMIC DNA]</scope>
    <source>
        <strain evidence="16 17">DSM 24436</strain>
    </source>
</reference>
<dbReference type="EMBL" id="JAFBDT010000001">
    <property type="protein sequence ID" value="MBM7560651.1"/>
    <property type="molecule type" value="Genomic_DNA"/>
</dbReference>
<comment type="catalytic activity">
    <reaction evidence="12">
        <text>Hydrolysis of Ala-|-Gly bond in repressor LexA.</text>
        <dbReference type="EC" id="3.4.21.88"/>
    </reaction>
</comment>
<dbReference type="EC" id="3.4.21.88" evidence="12"/>
<evidence type="ECO:0000256" key="4">
    <source>
        <dbReference type="ARBA" id="ARBA00022763"/>
    </source>
</evidence>
<evidence type="ECO:0000313" key="16">
    <source>
        <dbReference type="EMBL" id="MBM7560651.1"/>
    </source>
</evidence>
<dbReference type="PANTHER" id="PTHR33516">
    <property type="entry name" value="LEXA REPRESSOR"/>
    <property type="match status" value="1"/>
</dbReference>
<keyword evidence="3 12" id="KW-0235">DNA replication</keyword>
<evidence type="ECO:0000256" key="3">
    <source>
        <dbReference type="ARBA" id="ARBA00022705"/>
    </source>
</evidence>
<evidence type="ECO:0000256" key="10">
    <source>
        <dbReference type="ARBA" id="ARBA00023204"/>
    </source>
</evidence>
<dbReference type="InterPro" id="IPR036390">
    <property type="entry name" value="WH_DNA-bd_sf"/>
</dbReference>
<dbReference type="Proteomes" id="UP000767854">
    <property type="component" value="Unassembled WGS sequence"/>
</dbReference>
<dbReference type="SUPFAM" id="SSF51306">
    <property type="entry name" value="LexA/Signal peptidase"/>
    <property type="match status" value="1"/>
</dbReference>
<evidence type="ECO:0000256" key="12">
    <source>
        <dbReference type="HAMAP-Rule" id="MF_00015"/>
    </source>
</evidence>
<dbReference type="InterPro" id="IPR006199">
    <property type="entry name" value="LexA_DNA-bd_dom"/>
</dbReference>
<feature type="active site" description="For autocatalytic cleavage activity" evidence="12">
    <location>
        <position position="170"/>
    </location>
</feature>
<dbReference type="NCBIfam" id="TIGR00498">
    <property type="entry name" value="lexA"/>
    <property type="match status" value="1"/>
</dbReference>
<keyword evidence="11 12" id="KW-0742">SOS response</keyword>
<dbReference type="PANTHER" id="PTHR33516:SF2">
    <property type="entry name" value="LEXA REPRESSOR-RELATED"/>
    <property type="match status" value="1"/>
</dbReference>
<evidence type="ECO:0000259" key="15">
    <source>
        <dbReference type="Pfam" id="PF01726"/>
    </source>
</evidence>
<comment type="function">
    <text evidence="12">Represses a number of genes involved in the response to DNA damage (SOS response), including recA and lexA. In the presence of single-stranded DNA, RecA interacts with LexA causing an autocatalytic cleavage which disrupts the DNA-binding part of LexA, leading to derepression of the SOS regulon and eventually DNA repair.</text>
</comment>
<keyword evidence="5 12" id="KW-0378">Hydrolase</keyword>
<dbReference type="Gene3D" id="1.10.10.10">
    <property type="entry name" value="Winged helix-like DNA-binding domain superfamily/Winged helix DNA-binding domain"/>
    <property type="match status" value="1"/>
</dbReference>
<dbReference type="PRINTS" id="PR00726">
    <property type="entry name" value="LEXASERPTASE"/>
</dbReference>
<organism evidence="16 17">
    <name type="scientific">Fusibacter tunisiensis</name>
    <dbReference type="NCBI Taxonomy" id="1008308"/>
    <lineage>
        <taxon>Bacteria</taxon>
        <taxon>Bacillati</taxon>
        <taxon>Bacillota</taxon>
        <taxon>Clostridia</taxon>
        <taxon>Eubacteriales</taxon>
        <taxon>Eubacteriales Family XII. Incertae Sedis</taxon>
        <taxon>Fusibacter</taxon>
    </lineage>
</organism>
<name>A0ABS2MMM5_9FIRM</name>
<dbReference type="InterPro" id="IPR036286">
    <property type="entry name" value="LexA/Signal_pep-like_sf"/>
</dbReference>
<feature type="site" description="Cleavage; by autolysis" evidence="12">
    <location>
        <begin position="98"/>
        <end position="99"/>
    </location>
</feature>
<dbReference type="SUPFAM" id="SSF46785">
    <property type="entry name" value="Winged helix' DNA-binding domain"/>
    <property type="match status" value="1"/>
</dbReference>
<dbReference type="Pfam" id="PF00717">
    <property type="entry name" value="Peptidase_S24"/>
    <property type="match status" value="1"/>
</dbReference>
<feature type="DNA-binding region" description="H-T-H motif" evidence="12">
    <location>
        <begin position="29"/>
        <end position="49"/>
    </location>
</feature>
<gene>
    <name evidence="12" type="primary">lexA</name>
    <name evidence="16" type="ORF">JOC49_000160</name>
</gene>
<keyword evidence="7 12" id="KW-0805">Transcription regulation</keyword>
<dbReference type="InterPro" id="IPR036388">
    <property type="entry name" value="WH-like_DNA-bd_sf"/>
</dbReference>
<feature type="domain" description="LexA repressor DNA-binding" evidence="15">
    <location>
        <begin position="3"/>
        <end position="66"/>
    </location>
</feature>
<dbReference type="InterPro" id="IPR006200">
    <property type="entry name" value="LexA"/>
</dbReference>
<accession>A0ABS2MMM5</accession>
<proteinExistence type="inferred from homology"/>
<dbReference type="InterPro" id="IPR050077">
    <property type="entry name" value="LexA_repressor"/>
</dbReference>
<feature type="active site" description="For autocatalytic cleavage activity" evidence="12">
    <location>
        <position position="133"/>
    </location>
</feature>
<evidence type="ECO:0000256" key="8">
    <source>
        <dbReference type="ARBA" id="ARBA00023125"/>
    </source>
</evidence>
<evidence type="ECO:0000256" key="2">
    <source>
        <dbReference type="ARBA" id="ARBA00022491"/>
    </source>
</evidence>
<comment type="similarity">
    <text evidence="1 12 13">Belongs to the peptidase S24 family.</text>
</comment>
<dbReference type="CDD" id="cd06529">
    <property type="entry name" value="S24_LexA-like"/>
    <property type="match status" value="1"/>
</dbReference>
<comment type="subunit">
    <text evidence="12">Homodimer.</text>
</comment>
<dbReference type="InterPro" id="IPR015927">
    <property type="entry name" value="Peptidase_S24_S26A/B/C"/>
</dbReference>
<feature type="domain" description="Peptidase S24/S26A/S26B/S26C" evidence="14">
    <location>
        <begin position="91"/>
        <end position="202"/>
    </location>
</feature>
<keyword evidence="2 12" id="KW-0678">Repressor</keyword>
<dbReference type="RefSeq" id="WP_204661200.1">
    <property type="nucleotide sequence ID" value="NZ_JAFBDT010000001.1"/>
</dbReference>
<evidence type="ECO:0000256" key="7">
    <source>
        <dbReference type="ARBA" id="ARBA00023015"/>
    </source>
</evidence>
<keyword evidence="6 12" id="KW-0068">Autocatalytic cleavage</keyword>
<evidence type="ECO:0000313" key="17">
    <source>
        <dbReference type="Proteomes" id="UP000767854"/>
    </source>
</evidence>
<keyword evidence="10 12" id="KW-0234">DNA repair</keyword>
<keyword evidence="4 12" id="KW-0227">DNA damage</keyword>